<sequence length="365" mass="41338">MKRIDWYVLTELAGPFFFGVAAFGSIMIGTNLLFKIARYIVDWNMPVNLAGKILLLQLPGIIVLTFPMSTLLATLLAFGRMSSSSEIIAFKAGGVSFIRLVIPVLIVGILVSFLTIYINEKIVPFTNFETRRLEWEFRYKTRLPSVQRYLSFTPIDYKTGMPDYILYAKSFDGDTGTLSDVYFQDFENKRIVSIIEARKARWLERQWVFFDGKTYYFPNDDQPVIKAEFKELEMKKIDRSPKKIALSSKKSEEMTAAELKELINIYQKDGRNVNKLLVEYYQRFAIPFSCFIFALIGAPLGLQPNRSGSSIGLGLSIIVIFIYYVVLTMGGALGQAGTISPILGAWLPNVIFALVGICLIYKASR</sequence>
<keyword evidence="5 6" id="KW-0472">Membrane</keyword>
<dbReference type="RefSeq" id="WP_127017290.1">
    <property type="nucleotide sequence ID" value="NZ_CP016379.1"/>
</dbReference>
<feature type="transmembrane region" description="Helical" evidence="6">
    <location>
        <begin position="97"/>
        <end position="118"/>
    </location>
</feature>
<dbReference type="Pfam" id="PF03739">
    <property type="entry name" value="LptF_LptG"/>
    <property type="match status" value="1"/>
</dbReference>
<dbReference type="PANTHER" id="PTHR33529">
    <property type="entry name" value="SLR0882 PROTEIN-RELATED"/>
    <property type="match status" value="1"/>
</dbReference>
<reference evidence="7 8" key="1">
    <citation type="submission" date="2016-07" db="EMBL/GenBank/DDBJ databases">
        <title>Genome and transcriptome analysis of iron-reducing fermentative bacteria Anoxybacter fermentans.</title>
        <authorList>
            <person name="Zeng X."/>
            <person name="Shao Z."/>
        </authorList>
    </citation>
    <scope>NUCLEOTIDE SEQUENCE [LARGE SCALE GENOMIC DNA]</scope>
    <source>
        <strain evidence="7 8">DY22613</strain>
    </source>
</reference>
<feature type="transmembrane region" description="Helical" evidence="6">
    <location>
        <begin position="284"/>
        <end position="302"/>
    </location>
</feature>
<dbReference type="GO" id="GO:0015920">
    <property type="term" value="P:lipopolysaccharide transport"/>
    <property type="evidence" value="ECO:0007669"/>
    <property type="project" value="TreeGrafter"/>
</dbReference>
<proteinExistence type="predicted"/>
<dbReference type="EMBL" id="CP016379">
    <property type="protein sequence ID" value="AZR73941.1"/>
    <property type="molecule type" value="Genomic_DNA"/>
</dbReference>
<organism evidence="7 8">
    <name type="scientific">Anoxybacter fermentans</name>
    <dbReference type="NCBI Taxonomy" id="1323375"/>
    <lineage>
        <taxon>Bacteria</taxon>
        <taxon>Bacillati</taxon>
        <taxon>Bacillota</taxon>
        <taxon>Clostridia</taxon>
        <taxon>Halanaerobiales</taxon>
        <taxon>Anoxybacter</taxon>
    </lineage>
</organism>
<keyword evidence="2" id="KW-1003">Cell membrane</keyword>
<evidence type="ECO:0000256" key="4">
    <source>
        <dbReference type="ARBA" id="ARBA00022989"/>
    </source>
</evidence>
<keyword evidence="8" id="KW-1185">Reference proteome</keyword>
<gene>
    <name evidence="7" type="ORF">BBF96_11385</name>
</gene>
<keyword evidence="4 6" id="KW-1133">Transmembrane helix</keyword>
<evidence type="ECO:0000256" key="3">
    <source>
        <dbReference type="ARBA" id="ARBA00022692"/>
    </source>
</evidence>
<keyword evidence="3 6" id="KW-0812">Transmembrane</keyword>
<dbReference type="OrthoDB" id="9780716at2"/>
<dbReference type="InterPro" id="IPR005495">
    <property type="entry name" value="LptG/LptF_permease"/>
</dbReference>
<feature type="transmembrane region" description="Helical" evidence="6">
    <location>
        <begin position="12"/>
        <end position="34"/>
    </location>
</feature>
<dbReference type="PANTHER" id="PTHR33529:SF6">
    <property type="entry name" value="YJGP_YJGQ FAMILY PERMEASE"/>
    <property type="match status" value="1"/>
</dbReference>
<evidence type="ECO:0000256" key="2">
    <source>
        <dbReference type="ARBA" id="ARBA00022475"/>
    </source>
</evidence>
<evidence type="ECO:0000256" key="6">
    <source>
        <dbReference type="SAM" id="Phobius"/>
    </source>
</evidence>
<dbReference type="AlphaFoldDB" id="A0A3S9T058"/>
<feature type="transmembrane region" description="Helical" evidence="6">
    <location>
        <begin position="54"/>
        <end position="76"/>
    </location>
</feature>
<dbReference type="KEGG" id="aft:BBF96_11385"/>
<dbReference type="GO" id="GO:0043190">
    <property type="term" value="C:ATP-binding cassette (ABC) transporter complex"/>
    <property type="evidence" value="ECO:0007669"/>
    <property type="project" value="TreeGrafter"/>
</dbReference>
<dbReference type="Proteomes" id="UP000267250">
    <property type="component" value="Chromosome"/>
</dbReference>
<name>A0A3S9T058_9FIRM</name>
<evidence type="ECO:0000256" key="5">
    <source>
        <dbReference type="ARBA" id="ARBA00023136"/>
    </source>
</evidence>
<feature type="transmembrane region" description="Helical" evidence="6">
    <location>
        <begin position="339"/>
        <end position="361"/>
    </location>
</feature>
<feature type="transmembrane region" description="Helical" evidence="6">
    <location>
        <begin position="314"/>
        <end position="333"/>
    </location>
</feature>
<comment type="subcellular location">
    <subcellularLocation>
        <location evidence="1">Cell membrane</location>
        <topology evidence="1">Multi-pass membrane protein</topology>
    </subcellularLocation>
</comment>
<protein>
    <submittedName>
        <fullName evidence="7">Permease</fullName>
    </submittedName>
</protein>
<evidence type="ECO:0000313" key="8">
    <source>
        <dbReference type="Proteomes" id="UP000267250"/>
    </source>
</evidence>
<accession>A0A3S9T058</accession>
<evidence type="ECO:0000256" key="1">
    <source>
        <dbReference type="ARBA" id="ARBA00004651"/>
    </source>
</evidence>
<evidence type="ECO:0000313" key="7">
    <source>
        <dbReference type="EMBL" id="AZR73941.1"/>
    </source>
</evidence>